<proteinExistence type="predicted"/>
<accession>A0A1I5MG76</accession>
<gene>
    <name evidence="2" type="ORF">SAMN04488056_1219</name>
</gene>
<protein>
    <submittedName>
        <fullName evidence="2">Uncharacterized protein</fullName>
    </submittedName>
</protein>
<evidence type="ECO:0000313" key="2">
    <source>
        <dbReference type="EMBL" id="SFP07941.1"/>
    </source>
</evidence>
<feature type="transmembrane region" description="Helical" evidence="1">
    <location>
        <begin position="6"/>
        <end position="23"/>
    </location>
</feature>
<keyword evidence="3" id="KW-1185">Reference proteome</keyword>
<keyword evidence="1" id="KW-1133">Transmembrane helix</keyword>
<keyword evidence="1" id="KW-0812">Transmembrane</keyword>
<name>A0A1I5MG76_9HYPH</name>
<organism evidence="2 3">
    <name type="scientific">Cohaesibacter marisflavi</name>
    <dbReference type="NCBI Taxonomy" id="655353"/>
    <lineage>
        <taxon>Bacteria</taxon>
        <taxon>Pseudomonadati</taxon>
        <taxon>Pseudomonadota</taxon>
        <taxon>Alphaproteobacteria</taxon>
        <taxon>Hyphomicrobiales</taxon>
        <taxon>Cohaesibacteraceae</taxon>
    </lineage>
</organism>
<evidence type="ECO:0000313" key="3">
    <source>
        <dbReference type="Proteomes" id="UP000199236"/>
    </source>
</evidence>
<dbReference type="EMBL" id="FOVR01000021">
    <property type="protein sequence ID" value="SFP07941.1"/>
    <property type="molecule type" value="Genomic_DNA"/>
</dbReference>
<evidence type="ECO:0000256" key="1">
    <source>
        <dbReference type="SAM" id="Phobius"/>
    </source>
</evidence>
<feature type="transmembrane region" description="Helical" evidence="1">
    <location>
        <begin position="28"/>
        <end position="46"/>
    </location>
</feature>
<sequence length="53" mass="6251">MYIRSVFWISYVILIFAVIVFCCGLSRLGWGLIGVLFILLIFSRYFNLTNKNR</sequence>
<dbReference type="Proteomes" id="UP000199236">
    <property type="component" value="Unassembled WGS sequence"/>
</dbReference>
<keyword evidence="1" id="KW-0472">Membrane</keyword>
<dbReference type="AlphaFoldDB" id="A0A1I5MG76"/>
<reference evidence="2 3" key="1">
    <citation type="submission" date="2016-10" db="EMBL/GenBank/DDBJ databases">
        <authorList>
            <person name="de Groot N.N."/>
        </authorList>
    </citation>
    <scope>NUCLEOTIDE SEQUENCE [LARGE SCALE GENOMIC DNA]</scope>
    <source>
        <strain evidence="2 3">CGMCC 1.9157</strain>
    </source>
</reference>